<dbReference type="AlphaFoldDB" id="D6SUU3"/>
<gene>
    <name evidence="1" type="ORF">Dthio_PD0387</name>
</gene>
<keyword evidence="2" id="KW-1185">Reference proteome</keyword>
<evidence type="ECO:0000313" key="2">
    <source>
        <dbReference type="Proteomes" id="UP000005496"/>
    </source>
</evidence>
<dbReference type="EMBL" id="ACJN02000004">
    <property type="protein sequence ID" value="EFI33073.1"/>
    <property type="molecule type" value="Genomic_DNA"/>
</dbReference>
<accession>D6SUU3</accession>
<dbReference type="OrthoDB" id="6891537at2"/>
<protein>
    <submittedName>
        <fullName evidence="1">Uncharacterized protein</fullName>
    </submittedName>
</protein>
<proteinExistence type="predicted"/>
<evidence type="ECO:0000313" key="1">
    <source>
        <dbReference type="EMBL" id="EFI33073.1"/>
    </source>
</evidence>
<sequence length="131" mass="14790">MSIKPDLGMRMVNDGISRNTVQHFYDFRLDHLSVLGRGRYTTIADTPYKGEMHAMSLDFNQEHLEQILDRAPAEIAKQVKAELSKDPLTARTIEFKGGVTISVRAGLGEIQQSLYENFVPLVVQEVLQPDM</sequence>
<dbReference type="Proteomes" id="UP000005496">
    <property type="component" value="Unassembled WGS sequence"/>
</dbReference>
<dbReference type="RefSeq" id="WP_008871766.1">
    <property type="nucleotide sequence ID" value="NZ_ACJN02000004.1"/>
</dbReference>
<organism evidence="1 2">
    <name type="scientific">Desulfonatronospira thiodismutans ASO3-1</name>
    <dbReference type="NCBI Taxonomy" id="555779"/>
    <lineage>
        <taxon>Bacteria</taxon>
        <taxon>Pseudomonadati</taxon>
        <taxon>Thermodesulfobacteriota</taxon>
        <taxon>Desulfovibrionia</taxon>
        <taxon>Desulfovibrionales</taxon>
        <taxon>Desulfonatronovibrionaceae</taxon>
        <taxon>Desulfonatronospira</taxon>
    </lineage>
</organism>
<name>D6SUU3_9BACT</name>
<comment type="caution">
    <text evidence="1">The sequence shown here is derived from an EMBL/GenBank/DDBJ whole genome shotgun (WGS) entry which is preliminary data.</text>
</comment>
<reference evidence="1" key="1">
    <citation type="submission" date="2010-05" db="EMBL/GenBank/DDBJ databases">
        <title>The draft genome of Desulfonatronospira thiodismutans ASO3-1.</title>
        <authorList>
            <consortium name="US DOE Joint Genome Institute (JGI-PGF)"/>
            <person name="Lucas S."/>
            <person name="Copeland A."/>
            <person name="Lapidus A."/>
            <person name="Cheng J.-F."/>
            <person name="Bruce D."/>
            <person name="Goodwin L."/>
            <person name="Pitluck S."/>
            <person name="Chertkov O."/>
            <person name="Brettin T."/>
            <person name="Detter J.C."/>
            <person name="Han C."/>
            <person name="Land M.L."/>
            <person name="Hauser L."/>
            <person name="Kyrpides N."/>
            <person name="Mikhailova N."/>
            <person name="Muyzer G."/>
            <person name="Woyke T."/>
        </authorList>
    </citation>
    <scope>NUCLEOTIDE SEQUENCE [LARGE SCALE GENOMIC DNA]</scope>
    <source>
        <strain evidence="1">ASO3-1</strain>
    </source>
</reference>